<gene>
    <name evidence="2" type="ORF">PF008_g17745</name>
</gene>
<dbReference type="EMBL" id="QXFY01001301">
    <property type="protein sequence ID" value="KAE9321776.1"/>
    <property type="molecule type" value="Genomic_DNA"/>
</dbReference>
<evidence type="ECO:0000313" key="3">
    <source>
        <dbReference type="Proteomes" id="UP000486351"/>
    </source>
</evidence>
<organism evidence="2 3">
    <name type="scientific">Phytophthora fragariae</name>
    <dbReference type="NCBI Taxonomy" id="53985"/>
    <lineage>
        <taxon>Eukaryota</taxon>
        <taxon>Sar</taxon>
        <taxon>Stramenopiles</taxon>
        <taxon>Oomycota</taxon>
        <taxon>Peronosporomycetes</taxon>
        <taxon>Peronosporales</taxon>
        <taxon>Peronosporaceae</taxon>
        <taxon>Phytophthora</taxon>
    </lineage>
</organism>
<proteinExistence type="predicted"/>
<name>A0A6G0R7T7_9STRA</name>
<sequence length="368" mass="41404">MRNYVASARLFTRNIDAFIEHVVGVLLKHMKGQSFDGLFGKIKAYCRMVETQGGGTLHAHFLAHHRTAIHSYADLEELSIPSEAYEDPKKHHGPPRGEPELVRCSRCGDNLSSQHVIRLVLLDSRPASWPPSLRPYTSVELEDAEQLEARRRGGIRAAKAAIYRRDLCLSTREHEAPIKALPPSPDDARWPARCVARRRALAGALRRVRRVDASVYAELALVARTSCSSNGVTLARRAPFEFVNGFNTEIMLAFKSNHDIQVMIGGLDALLRIFDATKYVTKMQEQIASITAVALAAFQRRQLREARRGGGREHRPRYDRPPVRSVPAVCNYEPARDRRTARRALRAARLVRFHELAVRQAIASDRAV</sequence>
<accession>A0A6G0R7T7</accession>
<dbReference type="Proteomes" id="UP000486351">
    <property type="component" value="Unassembled WGS sequence"/>
</dbReference>
<feature type="domain" description="Helitron helicase-like" evidence="1">
    <location>
        <begin position="5"/>
        <end position="62"/>
    </location>
</feature>
<protein>
    <recommendedName>
        <fullName evidence="1">Helitron helicase-like domain-containing protein</fullName>
    </recommendedName>
</protein>
<comment type="caution">
    <text evidence="2">The sequence shown here is derived from an EMBL/GenBank/DDBJ whole genome shotgun (WGS) entry which is preliminary data.</text>
</comment>
<dbReference type="AlphaFoldDB" id="A0A6G0R7T7"/>
<dbReference type="InterPro" id="IPR025476">
    <property type="entry name" value="Helitron_helicase-like"/>
</dbReference>
<dbReference type="Pfam" id="PF14214">
    <property type="entry name" value="Helitron_like_N"/>
    <property type="match status" value="1"/>
</dbReference>
<evidence type="ECO:0000313" key="2">
    <source>
        <dbReference type="EMBL" id="KAE9321776.1"/>
    </source>
</evidence>
<evidence type="ECO:0000259" key="1">
    <source>
        <dbReference type="Pfam" id="PF14214"/>
    </source>
</evidence>
<reference evidence="2 3" key="1">
    <citation type="submission" date="2018-09" db="EMBL/GenBank/DDBJ databases">
        <title>Genomic investigation of the strawberry pathogen Phytophthora fragariae indicates pathogenicity is determined by transcriptional variation in three key races.</title>
        <authorList>
            <person name="Adams T.M."/>
            <person name="Armitage A.D."/>
            <person name="Sobczyk M.K."/>
            <person name="Bates H.J."/>
            <person name="Dunwell J.M."/>
            <person name="Nellist C.F."/>
            <person name="Harrison R.J."/>
        </authorList>
    </citation>
    <scope>NUCLEOTIDE SEQUENCE [LARGE SCALE GENOMIC DNA]</scope>
    <source>
        <strain evidence="2 3">NOV-77</strain>
    </source>
</reference>